<dbReference type="Proteomes" id="UP001567538">
    <property type="component" value="Unassembled WGS sequence"/>
</dbReference>
<proteinExistence type="predicted"/>
<sequence>MGLRQPVGFIESKLGFEDFLPNNFDSRCQGFTSVIWTPGSQNENSRMNFVFLELLEVCGLPEDPLVMLSLILMIAGMPKMPLRTLMVKMAGESSYRTTLEVEVEAEAEVAVVGVVDALDLI</sequence>
<gene>
    <name evidence="1" type="ORF">AAHA92_21482</name>
</gene>
<reference evidence="1 2" key="1">
    <citation type="submission" date="2024-06" db="EMBL/GenBank/DDBJ databases">
        <title>A chromosome level genome sequence of Diviner's sage (Salvia divinorum).</title>
        <authorList>
            <person name="Ford S.A."/>
            <person name="Ro D.-K."/>
            <person name="Ness R.W."/>
            <person name="Phillips M.A."/>
        </authorList>
    </citation>
    <scope>NUCLEOTIDE SEQUENCE [LARGE SCALE GENOMIC DNA]</scope>
    <source>
        <strain evidence="1">SAF-2024a</strain>
        <tissue evidence="1">Leaf</tissue>
    </source>
</reference>
<evidence type="ECO:0000313" key="1">
    <source>
        <dbReference type="EMBL" id="KAL1544660.1"/>
    </source>
</evidence>
<accession>A0ABD1GKK8</accession>
<evidence type="ECO:0000313" key="2">
    <source>
        <dbReference type="Proteomes" id="UP001567538"/>
    </source>
</evidence>
<protein>
    <submittedName>
        <fullName evidence="1">Uncharacterized protein</fullName>
    </submittedName>
</protein>
<keyword evidence="2" id="KW-1185">Reference proteome</keyword>
<dbReference type="EMBL" id="JBEAFC010000008">
    <property type="protein sequence ID" value="KAL1544660.1"/>
    <property type="molecule type" value="Genomic_DNA"/>
</dbReference>
<name>A0ABD1GKK8_SALDI</name>
<organism evidence="1 2">
    <name type="scientific">Salvia divinorum</name>
    <name type="common">Maria pastora</name>
    <name type="synonym">Diviner's sage</name>
    <dbReference type="NCBI Taxonomy" id="28513"/>
    <lineage>
        <taxon>Eukaryota</taxon>
        <taxon>Viridiplantae</taxon>
        <taxon>Streptophyta</taxon>
        <taxon>Embryophyta</taxon>
        <taxon>Tracheophyta</taxon>
        <taxon>Spermatophyta</taxon>
        <taxon>Magnoliopsida</taxon>
        <taxon>eudicotyledons</taxon>
        <taxon>Gunneridae</taxon>
        <taxon>Pentapetalae</taxon>
        <taxon>asterids</taxon>
        <taxon>lamiids</taxon>
        <taxon>Lamiales</taxon>
        <taxon>Lamiaceae</taxon>
        <taxon>Nepetoideae</taxon>
        <taxon>Mentheae</taxon>
        <taxon>Salviinae</taxon>
        <taxon>Salvia</taxon>
        <taxon>Salvia subgen. Calosphace</taxon>
    </lineage>
</organism>
<dbReference type="AlphaFoldDB" id="A0ABD1GKK8"/>
<comment type="caution">
    <text evidence="1">The sequence shown here is derived from an EMBL/GenBank/DDBJ whole genome shotgun (WGS) entry which is preliminary data.</text>
</comment>